<dbReference type="EMBL" id="JAGJCB010000003">
    <property type="protein sequence ID" value="MBP0903115.1"/>
    <property type="molecule type" value="Genomic_DNA"/>
</dbReference>
<dbReference type="Proteomes" id="UP000670776">
    <property type="component" value="Unassembled WGS sequence"/>
</dbReference>
<evidence type="ECO:0000256" key="4">
    <source>
        <dbReference type="ARBA" id="ARBA00022989"/>
    </source>
</evidence>
<keyword evidence="3" id="KW-0133">Cell shape</keyword>
<evidence type="ECO:0000256" key="1">
    <source>
        <dbReference type="ARBA" id="ARBA00004141"/>
    </source>
</evidence>
<sequence>MVEASRYYKFDWITIILFLLLVGFGWLNIVSASHSGDTINYFDFSQPYGKQLMFIFLTIGLIILVLAIESKFYERFASVIYVISMLSLVGLFVFGKSVNGATSWYGIGGMTLQPSEFAKAATALAVAKYVSDLNTDIKRIKDQISVFAIIAIPAILVLLQKDAGSTLVYGSFIFVLYREGLSPIYLIILFMIIFISICSLKFGVIITSAVVTVLILGHHFSKRRKPLLIQPISIIIISILVSFGIRYFYDNILPFHQKDRITIWLSLEKDPVKLERMKKTIAYNLNESEKAISSGGLTGKGFLEGTRTTGKFVPEQHTDYIFSTVGEEWGFVGSASVVIVFVLLFLRILHLAELQRSQFSRMYGYAVASIFFMHFFINIGMVMGVIPTIGIPLPMFSYGGSGLWGFAILLFIFVKLDSDRINQW</sequence>
<feature type="transmembrane region" description="Helical" evidence="6">
    <location>
        <begin position="144"/>
        <end position="163"/>
    </location>
</feature>
<evidence type="ECO:0000313" key="8">
    <source>
        <dbReference type="Proteomes" id="UP000670776"/>
    </source>
</evidence>
<keyword evidence="4 6" id="KW-1133">Transmembrane helix</keyword>
<evidence type="ECO:0000256" key="2">
    <source>
        <dbReference type="ARBA" id="ARBA00022692"/>
    </source>
</evidence>
<feature type="transmembrane region" description="Helical" evidence="6">
    <location>
        <begin position="183"/>
        <end position="216"/>
    </location>
</feature>
<dbReference type="PANTHER" id="PTHR30474:SF1">
    <property type="entry name" value="PEPTIDOGLYCAN GLYCOSYLTRANSFERASE MRDB"/>
    <property type="match status" value="1"/>
</dbReference>
<feature type="transmembrane region" description="Helical" evidence="6">
    <location>
        <begin position="395"/>
        <end position="414"/>
    </location>
</feature>
<dbReference type="NCBIfam" id="NF037961">
    <property type="entry name" value="RodA_shape"/>
    <property type="match status" value="1"/>
</dbReference>
<evidence type="ECO:0000256" key="6">
    <source>
        <dbReference type="SAM" id="Phobius"/>
    </source>
</evidence>
<reference evidence="7 8" key="1">
    <citation type="submission" date="2021-04" db="EMBL/GenBank/DDBJ databases">
        <title>Mariniflexile gromovii gen. nov., sp. nov., a gliding bacterium isolated from the sea urchin Strongylocentrotus intermedius.</title>
        <authorList>
            <person name="Ko S."/>
            <person name="Le V."/>
            <person name="Ahn C.-Y."/>
            <person name="Oh H.-M."/>
        </authorList>
    </citation>
    <scope>NUCLEOTIDE SEQUENCE [LARGE SCALE GENOMIC DNA]</scope>
    <source>
        <strain evidence="7 8">KCTC 12570</strain>
    </source>
</reference>
<evidence type="ECO:0000256" key="3">
    <source>
        <dbReference type="ARBA" id="ARBA00022960"/>
    </source>
</evidence>
<proteinExistence type="predicted"/>
<name>A0ABS4BSR3_9FLAO</name>
<gene>
    <name evidence="7" type="ORF">J8H85_04675</name>
</gene>
<dbReference type="RefSeq" id="WP_209653141.1">
    <property type="nucleotide sequence ID" value="NZ_JAGJCB010000003.1"/>
</dbReference>
<comment type="subcellular location">
    <subcellularLocation>
        <location evidence="1">Membrane</location>
        <topology evidence="1">Multi-pass membrane protein</topology>
    </subcellularLocation>
</comment>
<accession>A0ABS4BSR3</accession>
<feature type="transmembrane region" description="Helical" evidence="6">
    <location>
        <begin position="52"/>
        <end position="70"/>
    </location>
</feature>
<comment type="caution">
    <text evidence="7">The sequence shown here is derived from an EMBL/GenBank/DDBJ whole genome shotgun (WGS) entry which is preliminary data.</text>
</comment>
<keyword evidence="5 6" id="KW-0472">Membrane</keyword>
<keyword evidence="2 6" id="KW-0812">Transmembrane</keyword>
<dbReference type="PANTHER" id="PTHR30474">
    <property type="entry name" value="CELL CYCLE PROTEIN"/>
    <property type="match status" value="1"/>
</dbReference>
<evidence type="ECO:0000256" key="5">
    <source>
        <dbReference type="ARBA" id="ARBA00023136"/>
    </source>
</evidence>
<dbReference type="Pfam" id="PF01098">
    <property type="entry name" value="FTSW_RODA_SPOVE"/>
    <property type="match status" value="2"/>
</dbReference>
<feature type="transmembrane region" description="Helical" evidence="6">
    <location>
        <begin position="329"/>
        <end position="350"/>
    </location>
</feature>
<protein>
    <submittedName>
        <fullName evidence="7">Rod shape-determining protein RodA</fullName>
    </submittedName>
</protein>
<feature type="transmembrane region" description="Helical" evidence="6">
    <location>
        <begin position="76"/>
        <end position="94"/>
    </location>
</feature>
<keyword evidence="8" id="KW-1185">Reference proteome</keyword>
<organism evidence="7 8">
    <name type="scientific">Mariniflexile gromovii</name>
    <dbReference type="NCBI Taxonomy" id="362523"/>
    <lineage>
        <taxon>Bacteria</taxon>
        <taxon>Pseudomonadati</taxon>
        <taxon>Bacteroidota</taxon>
        <taxon>Flavobacteriia</taxon>
        <taxon>Flavobacteriales</taxon>
        <taxon>Flavobacteriaceae</taxon>
        <taxon>Mariniflexile</taxon>
    </lineage>
</organism>
<evidence type="ECO:0000313" key="7">
    <source>
        <dbReference type="EMBL" id="MBP0903115.1"/>
    </source>
</evidence>
<feature type="transmembrane region" description="Helical" evidence="6">
    <location>
        <begin position="362"/>
        <end position="389"/>
    </location>
</feature>
<dbReference type="InterPro" id="IPR001182">
    <property type="entry name" value="FtsW/RodA"/>
</dbReference>
<feature type="transmembrane region" description="Helical" evidence="6">
    <location>
        <begin position="228"/>
        <end position="249"/>
    </location>
</feature>
<feature type="transmembrane region" description="Helical" evidence="6">
    <location>
        <begin position="12"/>
        <end position="31"/>
    </location>
</feature>